<dbReference type="Proteomes" id="UP001152759">
    <property type="component" value="Chromosome 3"/>
</dbReference>
<organism evidence="2 3">
    <name type="scientific">Bemisia tabaci</name>
    <name type="common">Sweetpotato whitefly</name>
    <name type="synonym">Aleurodes tabaci</name>
    <dbReference type="NCBI Taxonomy" id="7038"/>
    <lineage>
        <taxon>Eukaryota</taxon>
        <taxon>Metazoa</taxon>
        <taxon>Ecdysozoa</taxon>
        <taxon>Arthropoda</taxon>
        <taxon>Hexapoda</taxon>
        <taxon>Insecta</taxon>
        <taxon>Pterygota</taxon>
        <taxon>Neoptera</taxon>
        <taxon>Paraneoptera</taxon>
        <taxon>Hemiptera</taxon>
        <taxon>Sternorrhyncha</taxon>
        <taxon>Aleyrodoidea</taxon>
        <taxon>Aleyrodidae</taxon>
        <taxon>Aleyrodinae</taxon>
        <taxon>Bemisia</taxon>
    </lineage>
</organism>
<feature type="compositionally biased region" description="Basic and acidic residues" evidence="1">
    <location>
        <begin position="18"/>
        <end position="39"/>
    </location>
</feature>
<proteinExistence type="predicted"/>
<accession>A0A9P0A9C4</accession>
<keyword evidence="3" id="KW-1185">Reference proteome</keyword>
<name>A0A9P0A9C4_BEMTA</name>
<feature type="region of interest" description="Disordered" evidence="1">
    <location>
        <begin position="17"/>
        <end position="142"/>
    </location>
</feature>
<evidence type="ECO:0000313" key="2">
    <source>
        <dbReference type="EMBL" id="CAH0386966.1"/>
    </source>
</evidence>
<evidence type="ECO:0000256" key="1">
    <source>
        <dbReference type="SAM" id="MobiDB-lite"/>
    </source>
</evidence>
<feature type="compositionally biased region" description="Polar residues" evidence="1">
    <location>
        <begin position="229"/>
        <end position="245"/>
    </location>
</feature>
<feature type="region of interest" description="Disordered" evidence="1">
    <location>
        <begin position="176"/>
        <end position="245"/>
    </location>
</feature>
<sequence>MWSGREKLVKKISLTSKPLEKQDRTKLRKKISENGRENDILNGQKVNAKNDQGHKSKSLSVKRRKKAHLGQKSGSSSTNERNDSSSENEDAQNSYELSVTSPNQTSSESDMSIWCRPIGSDTDSTSSEKPPPGAVNSNSSVVEPVSSGNINFSIQTKSLPNTSEIKIGESILSADRTSEAKENGAQSISIETDSLKSTENTENSTNAVPKMPSAKKINSTQAPVPPKTPGTQKSPLTSSTISPRNISSEDISSMKKLFVLIVTGRSLLQYFDKNKCLTYEKRKEITKIVIDFELAEDQSKRIAPERFSFLAEVICQMFTSENPYTFYVPYAR</sequence>
<feature type="compositionally biased region" description="Basic residues" evidence="1">
    <location>
        <begin position="55"/>
        <end position="69"/>
    </location>
</feature>
<feature type="compositionally biased region" description="Polar residues" evidence="1">
    <location>
        <begin position="184"/>
        <end position="207"/>
    </location>
</feature>
<dbReference type="AlphaFoldDB" id="A0A9P0A9C4"/>
<feature type="compositionally biased region" description="Polar residues" evidence="1">
    <location>
        <begin position="91"/>
        <end position="110"/>
    </location>
</feature>
<protein>
    <submittedName>
        <fullName evidence="2">Uncharacterized protein</fullName>
    </submittedName>
</protein>
<gene>
    <name evidence="2" type="ORF">BEMITA_LOCUS6028</name>
</gene>
<dbReference type="EMBL" id="OU963864">
    <property type="protein sequence ID" value="CAH0386966.1"/>
    <property type="molecule type" value="Genomic_DNA"/>
</dbReference>
<reference evidence="2" key="1">
    <citation type="submission" date="2021-12" db="EMBL/GenBank/DDBJ databases">
        <authorList>
            <person name="King R."/>
        </authorList>
    </citation>
    <scope>NUCLEOTIDE SEQUENCE</scope>
</reference>
<evidence type="ECO:0000313" key="3">
    <source>
        <dbReference type="Proteomes" id="UP001152759"/>
    </source>
</evidence>